<organism evidence="2 3">
    <name type="scientific">Petrolisthes cinctipes</name>
    <name type="common">Flat porcelain crab</name>
    <dbReference type="NCBI Taxonomy" id="88211"/>
    <lineage>
        <taxon>Eukaryota</taxon>
        <taxon>Metazoa</taxon>
        <taxon>Ecdysozoa</taxon>
        <taxon>Arthropoda</taxon>
        <taxon>Crustacea</taxon>
        <taxon>Multicrustacea</taxon>
        <taxon>Malacostraca</taxon>
        <taxon>Eumalacostraca</taxon>
        <taxon>Eucarida</taxon>
        <taxon>Decapoda</taxon>
        <taxon>Pleocyemata</taxon>
        <taxon>Anomura</taxon>
        <taxon>Galatheoidea</taxon>
        <taxon>Porcellanidae</taxon>
        <taxon>Petrolisthes</taxon>
    </lineage>
</organism>
<evidence type="ECO:0000313" key="3">
    <source>
        <dbReference type="Proteomes" id="UP001286313"/>
    </source>
</evidence>
<dbReference type="AlphaFoldDB" id="A0AAE1FNS4"/>
<evidence type="ECO:0000313" key="2">
    <source>
        <dbReference type="EMBL" id="KAK3877605.1"/>
    </source>
</evidence>
<evidence type="ECO:0008006" key="4">
    <source>
        <dbReference type="Google" id="ProtNLM"/>
    </source>
</evidence>
<proteinExistence type="predicted"/>
<feature type="chain" id="PRO_5042106403" description="Secreted protein" evidence="1">
    <location>
        <begin position="21"/>
        <end position="146"/>
    </location>
</feature>
<accession>A0AAE1FNS4</accession>
<sequence>MQCANIFFILSIGFAPAALACSDLSEDQYMTRMKIISPEKSFVVSTSEGIISSKFELEDWKAASVRCCRIYLPSPQHQKLVMYYDGQTAAEWLSSDSDTLTADEEYILENDFTIDLTDSNGLSSSSNEAPAAQVECSIARYVPSQN</sequence>
<feature type="signal peptide" evidence="1">
    <location>
        <begin position="1"/>
        <end position="20"/>
    </location>
</feature>
<reference evidence="2" key="1">
    <citation type="submission" date="2023-10" db="EMBL/GenBank/DDBJ databases">
        <title>Genome assemblies of two species of porcelain crab, Petrolisthes cinctipes and Petrolisthes manimaculis (Anomura: Porcellanidae).</title>
        <authorList>
            <person name="Angst P."/>
        </authorList>
    </citation>
    <scope>NUCLEOTIDE SEQUENCE</scope>
    <source>
        <strain evidence="2">PB745_01</strain>
        <tissue evidence="2">Gill</tissue>
    </source>
</reference>
<evidence type="ECO:0000256" key="1">
    <source>
        <dbReference type="SAM" id="SignalP"/>
    </source>
</evidence>
<keyword evidence="3" id="KW-1185">Reference proteome</keyword>
<protein>
    <recommendedName>
        <fullName evidence="4">Secreted protein</fullName>
    </recommendedName>
</protein>
<comment type="caution">
    <text evidence="2">The sequence shown here is derived from an EMBL/GenBank/DDBJ whole genome shotgun (WGS) entry which is preliminary data.</text>
</comment>
<dbReference type="EMBL" id="JAWQEG010001650">
    <property type="protein sequence ID" value="KAK3877605.1"/>
    <property type="molecule type" value="Genomic_DNA"/>
</dbReference>
<keyword evidence="1" id="KW-0732">Signal</keyword>
<name>A0AAE1FNS4_PETCI</name>
<gene>
    <name evidence="2" type="ORF">Pcinc_017683</name>
</gene>
<dbReference type="Proteomes" id="UP001286313">
    <property type="component" value="Unassembled WGS sequence"/>
</dbReference>